<comment type="caution">
    <text evidence="1">The sequence shown here is derived from an EMBL/GenBank/DDBJ whole genome shotgun (WGS) entry which is preliminary data.</text>
</comment>
<dbReference type="InterPro" id="IPR007362">
    <property type="entry name" value="DUF429"/>
</dbReference>
<evidence type="ECO:0000313" key="1">
    <source>
        <dbReference type="EMBL" id="NYD71091.1"/>
    </source>
</evidence>
<dbReference type="RefSeq" id="WP_179548116.1">
    <property type="nucleotide sequence ID" value="NZ_BSEW01000002.1"/>
</dbReference>
<evidence type="ECO:0000313" key="2">
    <source>
        <dbReference type="Proteomes" id="UP000549913"/>
    </source>
</evidence>
<dbReference type="EMBL" id="JACCBM010000001">
    <property type="protein sequence ID" value="NYD71091.1"/>
    <property type="molecule type" value="Genomic_DNA"/>
</dbReference>
<dbReference type="AlphaFoldDB" id="A0A852SQH3"/>
<gene>
    <name evidence="1" type="ORF">BJ984_002249</name>
</gene>
<evidence type="ECO:0008006" key="3">
    <source>
        <dbReference type="Google" id="ProtNLM"/>
    </source>
</evidence>
<sequence length="254" mass="27059">MLTAGVDLAAETAGTALATIEWSSSAAVLRSLETAVPDARIAAVAETAVSTGIDCAFGWPDEFVEFVAAHARGERIAGELAGMPWRRTLAYRETDRVTREVTGRWPLSVSTDRLGLTAMHCAALLECVGDRIGPVDRSGAGRVAEVYPGASLRLWGFGTRGYKTDASVRAGLLAEFGERMPWLELGAMADLMVADDDAFDAVVAALVARAHALGLTPPPPARHLDSARREGWIALPPRDLAEIAPAEWRSADPR</sequence>
<name>A0A852SQH3_9MICO</name>
<protein>
    <recommendedName>
        <fullName evidence="3">DUF429 domain-containing protein</fullName>
    </recommendedName>
</protein>
<keyword evidence="2" id="KW-1185">Reference proteome</keyword>
<reference evidence="1 2" key="1">
    <citation type="submission" date="2020-07" db="EMBL/GenBank/DDBJ databases">
        <title>Sequencing the genomes of 1000 actinobacteria strains.</title>
        <authorList>
            <person name="Klenk H.-P."/>
        </authorList>
    </citation>
    <scope>NUCLEOTIDE SEQUENCE [LARGE SCALE GENOMIC DNA]</scope>
    <source>
        <strain evidence="1 2">DSM 26474</strain>
    </source>
</reference>
<proteinExistence type="predicted"/>
<accession>A0A852SQH3</accession>
<dbReference type="Proteomes" id="UP000549913">
    <property type="component" value="Unassembled WGS sequence"/>
</dbReference>
<dbReference type="Pfam" id="PF04250">
    <property type="entry name" value="DUF429"/>
    <property type="match status" value="1"/>
</dbReference>
<organism evidence="1 2">
    <name type="scientific">Herbiconiux flava</name>
    <dbReference type="NCBI Taxonomy" id="881268"/>
    <lineage>
        <taxon>Bacteria</taxon>
        <taxon>Bacillati</taxon>
        <taxon>Actinomycetota</taxon>
        <taxon>Actinomycetes</taxon>
        <taxon>Micrococcales</taxon>
        <taxon>Microbacteriaceae</taxon>
        <taxon>Herbiconiux</taxon>
    </lineage>
</organism>